<keyword evidence="1" id="KW-0812">Transmembrane</keyword>
<feature type="transmembrane region" description="Helical" evidence="1">
    <location>
        <begin position="7"/>
        <end position="25"/>
    </location>
</feature>
<sequence>MRKSRNIVSFILMSVYLIILAHNVIPHHHHADLLSESCQLEHQHDPVVADQVFVPEGLPQCHCSHNPEPAGHCSFQVELVPSKVIFLTSCYLLQACVDDLLLPDFVVETYAEPEFLLPKIFCEHPSGLRAPPFSS</sequence>
<reference evidence="2" key="1">
    <citation type="submission" date="2022-10" db="EMBL/GenBank/DDBJ databases">
        <title>Gaoshiqiia sediminis gen. nov., sp. nov., isolated from coastal sediment.</title>
        <authorList>
            <person name="Yu W.X."/>
            <person name="Mu D.S."/>
            <person name="Du J.Z."/>
            <person name="Liang Y.Q."/>
        </authorList>
    </citation>
    <scope>NUCLEOTIDE SEQUENCE</scope>
    <source>
        <strain evidence="2">A06</strain>
    </source>
</reference>
<dbReference type="EMBL" id="JAPAAF010000046">
    <property type="protein sequence ID" value="MCW0484682.1"/>
    <property type="molecule type" value="Genomic_DNA"/>
</dbReference>
<name>A0AA42CB33_9BACT</name>
<evidence type="ECO:0000256" key="1">
    <source>
        <dbReference type="SAM" id="Phobius"/>
    </source>
</evidence>
<keyword evidence="1" id="KW-1133">Transmembrane helix</keyword>
<keyword evidence="1" id="KW-0472">Membrane</keyword>
<dbReference type="RefSeq" id="WP_282593273.1">
    <property type="nucleotide sequence ID" value="NZ_JAPAAF010000046.1"/>
</dbReference>
<evidence type="ECO:0000313" key="2">
    <source>
        <dbReference type="EMBL" id="MCW0484682.1"/>
    </source>
</evidence>
<organism evidence="2 3">
    <name type="scientific">Gaoshiqia sediminis</name>
    <dbReference type="NCBI Taxonomy" id="2986998"/>
    <lineage>
        <taxon>Bacteria</taxon>
        <taxon>Pseudomonadati</taxon>
        <taxon>Bacteroidota</taxon>
        <taxon>Bacteroidia</taxon>
        <taxon>Marinilabiliales</taxon>
        <taxon>Prolixibacteraceae</taxon>
        <taxon>Gaoshiqia</taxon>
    </lineage>
</organism>
<dbReference type="InterPro" id="IPR046660">
    <property type="entry name" value="DUF6769"/>
</dbReference>
<protein>
    <submittedName>
        <fullName evidence="2">Uncharacterized protein</fullName>
    </submittedName>
</protein>
<dbReference type="AlphaFoldDB" id="A0AA42CB33"/>
<dbReference type="Pfam" id="PF20558">
    <property type="entry name" value="DUF6769"/>
    <property type="match status" value="1"/>
</dbReference>
<evidence type="ECO:0000313" key="3">
    <source>
        <dbReference type="Proteomes" id="UP001163821"/>
    </source>
</evidence>
<accession>A0AA42CB33</accession>
<dbReference type="Proteomes" id="UP001163821">
    <property type="component" value="Unassembled WGS sequence"/>
</dbReference>
<comment type="caution">
    <text evidence="2">The sequence shown here is derived from an EMBL/GenBank/DDBJ whole genome shotgun (WGS) entry which is preliminary data.</text>
</comment>
<keyword evidence="3" id="KW-1185">Reference proteome</keyword>
<proteinExistence type="predicted"/>
<gene>
    <name evidence="2" type="ORF">N2K84_18250</name>
</gene>